<dbReference type="Pfam" id="PF13517">
    <property type="entry name" value="FG-GAP_3"/>
    <property type="match status" value="2"/>
</dbReference>
<dbReference type="Pfam" id="PF05345">
    <property type="entry name" value="He_PIG"/>
    <property type="match status" value="5"/>
</dbReference>
<dbReference type="InterPro" id="IPR013517">
    <property type="entry name" value="FG-GAP"/>
</dbReference>
<name>A0A1I4LJL8_9GAMM</name>
<dbReference type="InterPro" id="IPR006530">
    <property type="entry name" value="YD"/>
</dbReference>
<keyword evidence="2" id="KW-0677">Repeat</keyword>
<feature type="domain" description="Hint" evidence="4">
    <location>
        <begin position="3776"/>
        <end position="3873"/>
    </location>
</feature>
<proteinExistence type="predicted"/>
<dbReference type="SUPFAM" id="SSF63829">
    <property type="entry name" value="Calcium-dependent phosphotriesterase"/>
    <property type="match status" value="1"/>
</dbReference>
<dbReference type="NCBIfam" id="TIGR01443">
    <property type="entry name" value="intein_Cterm"/>
    <property type="match status" value="1"/>
</dbReference>
<dbReference type="SUPFAM" id="SSF51294">
    <property type="entry name" value="Hedgehog/intein (Hint) domain"/>
    <property type="match status" value="1"/>
</dbReference>
<accession>A0A1I4LJL8</accession>
<evidence type="ECO:0000259" key="5">
    <source>
        <dbReference type="SMART" id="SM00736"/>
    </source>
</evidence>
<organism evidence="6 7">
    <name type="scientific">Marinobacter zhejiangensis</name>
    <dbReference type="NCBI Taxonomy" id="488535"/>
    <lineage>
        <taxon>Bacteria</taxon>
        <taxon>Pseudomonadati</taxon>
        <taxon>Pseudomonadota</taxon>
        <taxon>Gammaproteobacteria</taxon>
        <taxon>Pseudomonadales</taxon>
        <taxon>Marinobacteraceae</taxon>
        <taxon>Marinobacter</taxon>
    </lineage>
</organism>
<dbReference type="Gene3D" id="2.60.40.10">
    <property type="entry name" value="Immunoglobulins"/>
    <property type="match status" value="9"/>
</dbReference>
<dbReference type="Gene3D" id="2.180.10.10">
    <property type="entry name" value="RHS repeat-associated core"/>
    <property type="match status" value="4"/>
</dbReference>
<dbReference type="Pfam" id="PF17963">
    <property type="entry name" value="Big_9"/>
    <property type="match status" value="4"/>
</dbReference>
<dbReference type="InterPro" id="IPR015919">
    <property type="entry name" value="Cadherin-like_sf"/>
</dbReference>
<evidence type="ECO:0000256" key="1">
    <source>
        <dbReference type="ARBA" id="ARBA00022729"/>
    </source>
</evidence>
<dbReference type="InterPro" id="IPR056823">
    <property type="entry name" value="TEN-like_YD-shell"/>
</dbReference>
<evidence type="ECO:0000313" key="6">
    <source>
        <dbReference type="EMBL" id="SFL91172.1"/>
    </source>
</evidence>
<dbReference type="GO" id="GO:0016020">
    <property type="term" value="C:membrane"/>
    <property type="evidence" value="ECO:0007669"/>
    <property type="project" value="InterPro"/>
</dbReference>
<dbReference type="InterPro" id="IPR003587">
    <property type="entry name" value="Hint_dom_N"/>
</dbReference>
<feature type="signal peptide" evidence="3">
    <location>
        <begin position="1"/>
        <end position="21"/>
    </location>
</feature>
<dbReference type="PANTHER" id="PTHR32305:SF15">
    <property type="entry name" value="PROTEIN RHSA-RELATED"/>
    <property type="match status" value="1"/>
</dbReference>
<keyword evidence="7" id="KW-1185">Reference proteome</keyword>
<dbReference type="InterPro" id="IPR022385">
    <property type="entry name" value="Rhs_assc_core"/>
</dbReference>
<dbReference type="CDD" id="cd20692">
    <property type="entry name" value="CdiA-CT_Ec-like"/>
    <property type="match status" value="1"/>
</dbReference>
<evidence type="ECO:0000259" key="4">
    <source>
        <dbReference type="SMART" id="SM00306"/>
    </source>
</evidence>
<dbReference type="OrthoDB" id="9806238at2"/>
<dbReference type="InterPro" id="IPR031325">
    <property type="entry name" value="RHS_repeat"/>
</dbReference>
<dbReference type="CDD" id="cd11304">
    <property type="entry name" value="Cadherin_repeat"/>
    <property type="match status" value="2"/>
</dbReference>
<dbReference type="InterPro" id="IPR028994">
    <property type="entry name" value="Integrin_alpha_N"/>
</dbReference>
<dbReference type="Gene3D" id="2.170.16.10">
    <property type="entry name" value="Hedgehog/Intein (Hint) domain"/>
    <property type="match status" value="1"/>
</dbReference>
<dbReference type="InterPro" id="IPR008930">
    <property type="entry name" value="Terpenoid_cyclase/PrenylTrfase"/>
</dbReference>
<dbReference type="NCBIfam" id="NF012211">
    <property type="entry name" value="tand_rpt_95"/>
    <property type="match status" value="3"/>
</dbReference>
<feature type="domain" description="Dystroglycan-type cadherin-like" evidence="5">
    <location>
        <begin position="1839"/>
        <end position="1930"/>
    </location>
</feature>
<dbReference type="InterPro" id="IPR006141">
    <property type="entry name" value="Intein_N"/>
</dbReference>
<gene>
    <name evidence="6" type="ORF">SAMN04487963_0514</name>
</gene>
<feature type="domain" description="Dystroglycan-type cadherin-like" evidence="5">
    <location>
        <begin position="2025"/>
        <end position="2115"/>
    </location>
</feature>
<protein>
    <submittedName>
        <fullName evidence="6">Intein C-terminal splicing region/intein N-terminal splicing region/RHS repeat-associated core domain-containing protein</fullName>
    </submittedName>
</protein>
<dbReference type="SUPFAM" id="SSF69304">
    <property type="entry name" value="Tricorn protease N-terminal domain"/>
    <property type="match status" value="1"/>
</dbReference>
<dbReference type="PROSITE" id="PS50818">
    <property type="entry name" value="INTEIN_C_TER"/>
    <property type="match status" value="1"/>
</dbReference>
<dbReference type="InterPro" id="IPR036844">
    <property type="entry name" value="Hint_dom_sf"/>
</dbReference>
<dbReference type="PROSITE" id="PS50817">
    <property type="entry name" value="INTEIN_N_TER"/>
    <property type="match status" value="1"/>
</dbReference>
<evidence type="ECO:0000256" key="3">
    <source>
        <dbReference type="SAM" id="SignalP"/>
    </source>
</evidence>
<dbReference type="STRING" id="488535.SAMN04487963_0514"/>
<keyword evidence="1 3" id="KW-0732">Signal</keyword>
<dbReference type="EMBL" id="FOUE01000001">
    <property type="protein sequence ID" value="SFL91172.1"/>
    <property type="molecule type" value="Genomic_DNA"/>
</dbReference>
<dbReference type="GO" id="GO:0005509">
    <property type="term" value="F:calcium ion binding"/>
    <property type="evidence" value="ECO:0007669"/>
    <property type="project" value="InterPro"/>
</dbReference>
<feature type="chain" id="PRO_5011521592" evidence="3">
    <location>
        <begin position="22"/>
        <end position="4022"/>
    </location>
</feature>
<evidence type="ECO:0000256" key="2">
    <source>
        <dbReference type="ARBA" id="ARBA00022737"/>
    </source>
</evidence>
<feature type="domain" description="Dystroglycan-type cadherin-like" evidence="5">
    <location>
        <begin position="1933"/>
        <end position="2024"/>
    </location>
</feature>
<sequence>MKFALGLAFAWFVVSAGSVSAGTFRETEDIVISPDFCSLYPLTVSSSLLDSAIPGQTFQNIPLGTGPGQYNWLTWQGDNDAPLLAAALVPPGTSRTYINPGRASDHQLNIGDLVEGAPGVMNSRGIRSNLDALLGDNIIIPVWGEYSGQGANLDYGVAQFAVVRLTDYKLSGQGYISFTFERFTRCYNVRPEALDSQVTTPEDTPLDFLLQAQDADGDELNFEVLSAPQHGVIEHNNGQVIYSPHANYYGPDSLTFQVHDDEQLSGMATVTIDVTPVNDAPVATPAHASGPEDTLIPLQFSGSDIEESPLTFTVVVAPTHGSVVETATGYAYLPDENYFGPDQLTYVANDGELDSAPAVHGLTIIPVNDPPVAEDVYAETEGGDPVAIMLVGSDIDSDELVYSLLDSPSHGTMTGDAPDLFYTPAPDFEGVETLTYQVSDGELSATATITINVIQPNLPPVITSPPMVTTPEQSPYQYPVLAEDPNKNDVLTYSLLRGPAEMGIGAESGVIQWLPSPEFTQTVPTFNDQCYVVPTGSVKEYEEGDDAAGVAYIAPLFFRVREAIADASDYVAPQSVAWHRQHQCLGCHVQTQSVLGLQASREKADVDETAAEYLLSEILASQLSDGSIRRSHPGYAKNQTAFALWALNAVPDRARTLSVRQQGLKFFTNRVSLSGQRAYWTNDHASGWLRNPVAITALVSQASSDLLQDFEELDVLTAEQQELADFYRQLAPNLADYLLAGVEANESDNLKQVFRLIGLAELVTMITDESLLARIDEAVELIDGRLRDRQLEVGGWAPNVSGTQGDPLTSAWVGLALDYGNPAITDPVVLANIEYLLDTQQANGTWNTNSGLFSTKLATTSLVMAYLPVALDHLGNPDVRLGHVRLVQGSGEQHELSVQLGNRGLADISVPLAMDFYAGTSEEGVLLGTAQVDELDSGGTAYPAITVFDNQLTDDLTVVLRPGVDIEECQITNNATRAALVRVEVADPDGLTDDQLFALNVEDVNEAPVINSEPAAVLEGGQSFEYQIEVTDGDVGDAHRYSLLSGPEGLYLDERTGRFTSVPGGIAPGEYSITVLVTDLRGATTQQTFTLVIHENLPPQIVTPAVVAGGEDSGYRYDVDATDPNVGDELSYGLEFAPEGMAIVADTGLIEWSAGGDWVDNRTDSHGLCIAEPEEELGTLSPVEKWRWDVAGQPAANYNQVMHAPIAVPLYDTNGDGRVDVNDDIAIIFQTFRGGYYYGQGYLRAVWAKNGQPVWTSAGASILPEGSPAAADIDGDGFVEIVTPRYGGGIIAFSHDGQVEWESSSRITIRWGGASFADLNGDGITEIVVGNAVFDNTGQLIWQGSGPSGNNGAGPLSFAADINGDGYQEVIAGGAAYSYDGQLLFNHGEGFAAVGDLDGDAMPEIVVVSSGQVKLLNHDGSLVWSGKSIPGGGNGGAPTIADMTGDGVPDIGVAGANRYVVFNADGAIVWQSPTRDNSSHKTGSSVFDFNGDGRAEVVYADEYYLRIYDGPTGQVIYEIANTSGTTYELPVVADVDNDNHAEIVVISNSYGRGNYAGVRVFEDEADAWAPTRSIWNQHAYSINNINDDLTIPARPMPSWLSHNTFRLNTFPDRDALSLADISVSGITYDQATSTASVTVYNRGLAPVVGPLTVSFVHDHFWTGEEALGQVTVDGLLPGETTQASLAVDDSKIIQALMVTVSGPADLVECDTDNNHTRAAIVDVRVFDEAGLFDAQKYAVSIADANDAPVFASPASSTAVVGERFSFQLEVSDPDRGDAHRFELVDGLAGFELNERTGELQAEGLAEGFYTLNLRATDLSGAVAEQTHVVTVTASDNLPPEFTSEAQGVIQPGETFSYIAQATDPDGDEVVYLLSRSQPGMTIDGVTGQIRWTPDAGMTGVFSAEVTALDTRGASSRQYFLIEVVDPSAGNQPPTITSSPNGAVYAGQRFDYQVTANDPDGDSLTFSLTQSEDGMTLSGSGLFSWLAPADRIGDTAIVEIQVDDGRGGQARQKLTLPVNESANHPPLVTSTPGTQALAETLYRYPLTATDSDGDSYRFSLDLAPNGMTLDGSLVSWTPSAAQAGRVHDVVVRVTDARGAASTQSYGIGVNAPVEANETPQISSLPTSPAMVGHTYGYDVVARDADGDQLSYALETGPAGMTLSGDGALRWTPVSDQVGAHNVRIRVSDGKSYVTQGFILDAVDDSNNSYPEITSRPTFQAVVGETYQYQLVATDADGDALTYGAMTQPAGLSVDSAGLVTWTPATEQLGLHDVVYFADDGKGRTLQSTSIRVQEEPLPLEITVLVSPDSVSAGDTVTIDVFAEGGRGEFDIRVDVDGEQLAVSPYGRTYWTAVGSGRHTVTAIVSDGSTTVTEQAYVTIQDDGDTVAPVVTLEGPATGSIVTAPTDIIATIQDDNLVAYEVLIAPSGDDNWQVIAEGGTSQVSAPVAVFDPSLLMNGQWDVAVIALDVNGQSASDMLSLQVEGDLKVGNFSITLEDLAIPMAGLPIRVTRTYDSRRRFEDLDFGHGWSVGYQDVKIEESRPLGSYWAINQYKRGPLNMITDFCIEPLGAPVVTVTLPTGDVERFEVGVSPRCNTYQVIKDVALEFTPVGTTQSELVALNDSTARYEGGTLLETGYYSGPVDPSRYQLTTEAGYVYNLNQDFGIDTVVDPNGHTLRYTNDGIFHSSGKAVTFNRDSDGRIRSITTPNGDVLNYSYTANGDLVASADAMANTTEYTYNRSHGLLEVIDPLGRRLVRNIYDDDGRLVAQEDNEGNITEFNHDLEGRQSVVTDRRGNTTLYYYDDRGNITTRVDAAGKTWQYTYDERGNQLSQLDPLGHSASATFDERNNQLTQTDGLGHTVAYTYNSRGQELTITDARGNLYRNTYDSVGNLLSVTDPEGNVAGNNINADGQVSKSVDAEGNATTYTYDGDGNKLSETNPLGATTRFTYDANGNVLSETRERTVNGSTVAETTRYVYDANNRVIETHHPDGTTVHAEYDVAGNQTAMVDVLGRRTEYAYDAFGRVTETYYPDGSVATRIYDAEGNVDAENDRLGRTTRYTYDALNRVIRSDYADGSHAATSYDAAGRVISESDGNGSVTHYEYDAAGRRTAVVDALGNRHSFSYDPDGNLTSETDANGHTTRYTYNALDQRTATVYHDGSKVTDAYDAMGRRTSHTDQNGRITTYEYDTLGRLIKVIDALEGATSFSYDAVGNKLTQADAEGRTTRWTYDSQGRVLSRTLPMGQTESFSYDAAGNRLSHTDFNGQTTSYQYDLNDHLTRVTYGDGTVETFSYDAVGNRLTATTPDGTTRYRYDAMNRLLEEIQPDGSVLSYGYDQAGNRVQLDVSTDDQTRSTSYSFDKLNRLATVNGGLGETVYSYDKVGNRASVSYPNGNVTSYSYDALNRLVALTSIDVSNAVVADYRYELDPTGRRTGVQELHNGRSTGYSYDELYRLIGETVTDPVNGSYSAEYQYDKVGNRTYSIVDGVHTAYSYDANDRLTQQGGVSYSYDANGNTLTETEDGQVTRYTYDARNMLVETTRPGYNASYGYNADGIRTRRTENGASTQFVVDSNRDYAQVLAEVSNGTTEVSYTYGDDLLVQQRSGATSYYLYDGHGSTRALADEGSTVTDTYHYDAFGVLLARAGDTENDYLYTGEQRDAGLEQYYLRARYYDQGVGRFTQMDTWMGVNHDPVTLHKYLYANADPVTHIDPTGNFSLGSVMSGINVMGNLAMRAYNAYSLFDSVFRIASGEESFDAVSMGTSIILSRLPTKLSSKLITRICGKNSFDGDTLVATESGLIPISDIKVGDLVWSYNEETGLRSLQEVVHLIVGEGEKEIVDISLPNGEVIEATAGHPFFEPNLGEWISAGELTQTQSLLSRDGELLSIFGLTSRTQNTVVYNLTVANDHNYYVGRSGVLSHNSSCRMKEVRVQMHSYEAARNRALQLLGPIDPASRRNIVGRLSTSKGYGQVVGFETKADGVWKQYRIDYDPEKGLHINVKVGKGNDMVVNHAIEFPGTERDFERLLRSFN</sequence>
<dbReference type="SUPFAM" id="SSF69318">
    <property type="entry name" value="Integrin alpha N-terminal domain"/>
    <property type="match status" value="1"/>
</dbReference>
<dbReference type="Gene3D" id="3.90.930.1">
    <property type="match status" value="1"/>
</dbReference>
<dbReference type="CDD" id="cd00081">
    <property type="entry name" value="Hint"/>
    <property type="match status" value="1"/>
</dbReference>
<dbReference type="SMART" id="SM00306">
    <property type="entry name" value="HintN"/>
    <property type="match status" value="1"/>
</dbReference>
<dbReference type="InterPro" id="IPR013783">
    <property type="entry name" value="Ig-like_fold"/>
</dbReference>
<dbReference type="RefSeq" id="WP_092020318.1">
    <property type="nucleotide sequence ID" value="NZ_FOUE01000001.1"/>
</dbReference>
<dbReference type="PANTHER" id="PTHR32305">
    <property type="match status" value="1"/>
</dbReference>
<dbReference type="InterPro" id="IPR030934">
    <property type="entry name" value="Intein_C"/>
</dbReference>
<dbReference type="Pfam" id="PF05593">
    <property type="entry name" value="RHS_repeat"/>
    <property type="match status" value="6"/>
</dbReference>
<dbReference type="Proteomes" id="UP000198519">
    <property type="component" value="Unassembled WGS sequence"/>
</dbReference>
<dbReference type="Gene3D" id="1.50.10.20">
    <property type="match status" value="1"/>
</dbReference>
<evidence type="ECO:0000313" key="7">
    <source>
        <dbReference type="Proteomes" id="UP000198519"/>
    </source>
</evidence>
<feature type="domain" description="Dystroglycan-type cadherin-like" evidence="5">
    <location>
        <begin position="1008"/>
        <end position="1100"/>
    </location>
</feature>
<dbReference type="InterPro" id="IPR006644">
    <property type="entry name" value="Cadg"/>
</dbReference>
<reference evidence="7" key="1">
    <citation type="submission" date="2016-10" db="EMBL/GenBank/DDBJ databases">
        <authorList>
            <person name="Varghese N."/>
            <person name="Submissions S."/>
        </authorList>
    </citation>
    <scope>NUCLEOTIDE SEQUENCE [LARGE SCALE GENOMIC DNA]</scope>
    <source>
        <strain evidence="7">CGMCC 1.7061</strain>
    </source>
</reference>
<dbReference type="Pfam" id="PF07591">
    <property type="entry name" value="PT-HINT"/>
    <property type="match status" value="1"/>
</dbReference>
<dbReference type="InterPro" id="IPR050708">
    <property type="entry name" value="T6SS_VgrG/RHS"/>
</dbReference>
<dbReference type="SUPFAM" id="SSF48239">
    <property type="entry name" value="Terpenoid cyclases/Protein prenyltransferases"/>
    <property type="match status" value="1"/>
</dbReference>
<dbReference type="SMART" id="SM00736">
    <property type="entry name" value="CADG"/>
    <property type="match status" value="4"/>
</dbReference>
<dbReference type="Pfam" id="PF25023">
    <property type="entry name" value="TEN_YD-shell"/>
    <property type="match status" value="2"/>
</dbReference>
<dbReference type="CDD" id="cd00688">
    <property type="entry name" value="ISOPREN_C2_like"/>
    <property type="match status" value="1"/>
</dbReference>
<dbReference type="SUPFAM" id="SSF49313">
    <property type="entry name" value="Cadherin-like"/>
    <property type="match status" value="7"/>
</dbReference>
<dbReference type="Gene3D" id="2.60.40.2810">
    <property type="match status" value="2"/>
</dbReference>
<dbReference type="NCBIfam" id="TIGR03696">
    <property type="entry name" value="Rhs_assc_core"/>
    <property type="match status" value="1"/>
</dbReference>
<dbReference type="NCBIfam" id="TIGR01643">
    <property type="entry name" value="YD_repeat_2x"/>
    <property type="match status" value="15"/>
</dbReference>
<dbReference type="Gene3D" id="2.60.40.3440">
    <property type="match status" value="1"/>
</dbReference>
<dbReference type="GO" id="GO:0016539">
    <property type="term" value="P:intein-mediated protein splicing"/>
    <property type="evidence" value="ECO:0007669"/>
    <property type="project" value="InterPro"/>
</dbReference>